<dbReference type="OrthoDB" id="8687660at2"/>
<keyword evidence="1" id="KW-1277">Toxin-antitoxin system</keyword>
<keyword evidence="3" id="KW-1185">Reference proteome</keyword>
<organism evidence="2 3">
    <name type="scientific">Pseudazoarcus pumilus</name>
    <dbReference type="NCBI Taxonomy" id="2067960"/>
    <lineage>
        <taxon>Bacteria</taxon>
        <taxon>Pseudomonadati</taxon>
        <taxon>Pseudomonadota</taxon>
        <taxon>Betaproteobacteria</taxon>
        <taxon>Rhodocyclales</taxon>
        <taxon>Zoogloeaceae</taxon>
        <taxon>Pseudazoarcus</taxon>
    </lineage>
</organism>
<name>A0A2I6SAD5_9RHOO</name>
<proteinExistence type="predicted"/>
<accession>A0A2I6SAD5</accession>
<evidence type="ECO:0000313" key="2">
    <source>
        <dbReference type="EMBL" id="AUN96209.1"/>
    </source>
</evidence>
<reference evidence="2 3" key="1">
    <citation type="submission" date="2018-01" db="EMBL/GenBank/DDBJ databases">
        <authorList>
            <person name="Fu G.-Y."/>
        </authorList>
    </citation>
    <scope>NUCLEOTIDE SEQUENCE [LARGE SCALE GENOMIC DNA]</scope>
    <source>
        <strain evidence="2 3">SY39</strain>
    </source>
</reference>
<dbReference type="Proteomes" id="UP000242205">
    <property type="component" value="Chromosome"/>
</dbReference>
<dbReference type="EMBL" id="CP025682">
    <property type="protein sequence ID" value="AUN96209.1"/>
    <property type="molecule type" value="Genomic_DNA"/>
</dbReference>
<dbReference type="RefSeq" id="WP_102248251.1">
    <property type="nucleotide sequence ID" value="NZ_CP025682.1"/>
</dbReference>
<dbReference type="Pfam" id="PF07362">
    <property type="entry name" value="CcdA"/>
    <property type="match status" value="1"/>
</dbReference>
<evidence type="ECO:0000313" key="3">
    <source>
        <dbReference type="Proteomes" id="UP000242205"/>
    </source>
</evidence>
<dbReference type="InterPro" id="IPR009956">
    <property type="entry name" value="Post-segregation_anti-tox_CcdA"/>
</dbReference>
<evidence type="ECO:0000256" key="1">
    <source>
        <dbReference type="ARBA" id="ARBA00022649"/>
    </source>
</evidence>
<dbReference type="AlphaFoldDB" id="A0A2I6SAD5"/>
<gene>
    <name evidence="2" type="ORF">C0099_15435</name>
</gene>
<sequence length="82" mass="8919">MAVTGNYATGPKKATNVSLSEDLVREARQLRVNVSQAAEAGLVRAVAEQRAERWRQQNREAIESSNAFVDAHGLPLAGHAMF</sequence>
<protein>
    <submittedName>
        <fullName evidence="2">Post-segregation antitoxin CcdA</fullName>
    </submittedName>
</protein>
<dbReference type="KEGG" id="atw:C0099_15435"/>